<dbReference type="GO" id="GO:0006412">
    <property type="term" value="P:translation"/>
    <property type="evidence" value="ECO:0007669"/>
    <property type="project" value="UniProtKB-UniRule"/>
</dbReference>
<dbReference type="GO" id="GO:0070181">
    <property type="term" value="F:small ribosomal subunit rRNA binding"/>
    <property type="evidence" value="ECO:0007669"/>
    <property type="project" value="TreeGrafter"/>
</dbReference>
<dbReference type="InterPro" id="IPR000529">
    <property type="entry name" value="Ribosomal_bS6"/>
</dbReference>
<dbReference type="CDD" id="cd00473">
    <property type="entry name" value="bS6"/>
    <property type="match status" value="1"/>
</dbReference>
<reference evidence="6" key="1">
    <citation type="submission" date="2016-10" db="EMBL/GenBank/DDBJ databases">
        <authorList>
            <person name="Varghese N."/>
        </authorList>
    </citation>
    <scope>NUCLEOTIDE SEQUENCE [LARGE SCALE GENOMIC DNA]</scope>
    <source>
        <strain evidence="6">DSM 20406</strain>
    </source>
</reference>
<accession>A0A1H6V089</accession>
<dbReference type="SUPFAM" id="SSF54995">
    <property type="entry name" value="Ribosomal protein S6"/>
    <property type="match status" value="1"/>
</dbReference>
<protein>
    <recommendedName>
        <fullName evidence="3 4">Small ribosomal subunit protein bS6</fullName>
    </recommendedName>
</protein>
<organism evidence="5 6">
    <name type="scientific">Sharpea azabuensis</name>
    <dbReference type="NCBI Taxonomy" id="322505"/>
    <lineage>
        <taxon>Bacteria</taxon>
        <taxon>Bacillati</taxon>
        <taxon>Bacillota</taxon>
        <taxon>Erysipelotrichia</taxon>
        <taxon>Erysipelotrichales</taxon>
        <taxon>Coprobacillaceae</taxon>
        <taxon>Sharpea</taxon>
    </lineage>
</organism>
<dbReference type="AlphaFoldDB" id="A0A1H6V089"/>
<dbReference type="Proteomes" id="UP000183028">
    <property type="component" value="Unassembled WGS sequence"/>
</dbReference>
<dbReference type="Gene3D" id="3.30.70.60">
    <property type="match status" value="1"/>
</dbReference>
<dbReference type="eggNOG" id="COG0360">
    <property type="taxonomic scope" value="Bacteria"/>
</dbReference>
<name>A0A1H6V089_9FIRM</name>
<keyword evidence="4" id="KW-0687">Ribonucleoprotein</keyword>
<sequence>MNKYEIMMIFKPDLEENVRNKTLEDLKGVLTSNGGVIDNVSEEMGMRELAYEIQDYKKGYYVVIDTHTNTDDIAEFERLSRINANVLRHLTLRRDEK</sequence>
<evidence type="ECO:0000256" key="4">
    <source>
        <dbReference type="HAMAP-Rule" id="MF_00360"/>
    </source>
</evidence>
<keyword evidence="4" id="KW-0699">rRNA-binding</keyword>
<gene>
    <name evidence="4" type="primary">rpsF</name>
    <name evidence="5" type="ORF">SAMN04487834_103616</name>
</gene>
<comment type="function">
    <text evidence="2 4">Binds together with bS18 to 16S ribosomal RNA.</text>
</comment>
<keyword evidence="4 5" id="KW-0689">Ribosomal protein</keyword>
<dbReference type="InterPro" id="IPR035980">
    <property type="entry name" value="Ribosomal_bS6_sf"/>
</dbReference>
<dbReference type="PANTHER" id="PTHR21011">
    <property type="entry name" value="MITOCHONDRIAL 28S RIBOSOMAL PROTEIN S6"/>
    <property type="match status" value="1"/>
</dbReference>
<dbReference type="InterPro" id="IPR014717">
    <property type="entry name" value="Transl_elong_EF1B/ribsomal_bS6"/>
</dbReference>
<dbReference type="NCBIfam" id="TIGR00166">
    <property type="entry name" value="S6"/>
    <property type="match status" value="1"/>
</dbReference>
<dbReference type="GO" id="GO:0003735">
    <property type="term" value="F:structural constituent of ribosome"/>
    <property type="evidence" value="ECO:0007669"/>
    <property type="project" value="InterPro"/>
</dbReference>
<evidence type="ECO:0000256" key="2">
    <source>
        <dbReference type="ARBA" id="ARBA00035104"/>
    </source>
</evidence>
<proteinExistence type="inferred from homology"/>
<keyword evidence="4" id="KW-0694">RNA-binding</keyword>
<keyword evidence="6" id="KW-1185">Reference proteome</keyword>
<dbReference type="InterPro" id="IPR020814">
    <property type="entry name" value="Ribosomal_S6_plastid/chlpt"/>
</dbReference>
<evidence type="ECO:0000256" key="1">
    <source>
        <dbReference type="ARBA" id="ARBA00009512"/>
    </source>
</evidence>
<dbReference type="Pfam" id="PF01250">
    <property type="entry name" value="Ribosomal_S6"/>
    <property type="match status" value="1"/>
</dbReference>
<dbReference type="GO" id="GO:0005840">
    <property type="term" value="C:ribosome"/>
    <property type="evidence" value="ECO:0007669"/>
    <property type="project" value="UniProtKB-KW"/>
</dbReference>
<dbReference type="EMBL" id="FNYK01000036">
    <property type="protein sequence ID" value="SEI93672.1"/>
    <property type="molecule type" value="Genomic_DNA"/>
</dbReference>
<dbReference type="GO" id="GO:0005737">
    <property type="term" value="C:cytoplasm"/>
    <property type="evidence" value="ECO:0007669"/>
    <property type="project" value="UniProtKB-ARBA"/>
</dbReference>
<dbReference type="RefSeq" id="WP_033162194.1">
    <property type="nucleotide sequence ID" value="NZ_CACVPP010000099.1"/>
</dbReference>
<dbReference type="GO" id="GO:1990904">
    <property type="term" value="C:ribonucleoprotein complex"/>
    <property type="evidence" value="ECO:0007669"/>
    <property type="project" value="UniProtKB-KW"/>
</dbReference>
<dbReference type="OrthoDB" id="9812702at2"/>
<dbReference type="STRING" id="322505.SAMN04487836_1597"/>
<dbReference type="PANTHER" id="PTHR21011:SF1">
    <property type="entry name" value="SMALL RIBOSOMAL SUBUNIT PROTEIN BS6M"/>
    <property type="match status" value="1"/>
</dbReference>
<dbReference type="HAMAP" id="MF_00360">
    <property type="entry name" value="Ribosomal_bS6"/>
    <property type="match status" value="1"/>
</dbReference>
<comment type="similarity">
    <text evidence="1 4">Belongs to the bacterial ribosomal protein bS6 family.</text>
</comment>
<evidence type="ECO:0000313" key="5">
    <source>
        <dbReference type="EMBL" id="SEI93672.1"/>
    </source>
</evidence>
<dbReference type="GeneID" id="54119598"/>
<evidence type="ECO:0000256" key="3">
    <source>
        <dbReference type="ARBA" id="ARBA00035294"/>
    </source>
</evidence>
<evidence type="ECO:0000313" key="6">
    <source>
        <dbReference type="Proteomes" id="UP000183028"/>
    </source>
</evidence>